<dbReference type="CDD" id="cd01644">
    <property type="entry name" value="RT_pepA17"/>
    <property type="match status" value="1"/>
</dbReference>
<feature type="coiled-coil region" evidence="1">
    <location>
        <begin position="198"/>
        <end position="266"/>
    </location>
</feature>
<proteinExistence type="predicted"/>
<protein>
    <recommendedName>
        <fullName evidence="2">Integrase catalytic domain-containing protein</fullName>
    </recommendedName>
</protein>
<dbReference type="GO" id="GO:0003676">
    <property type="term" value="F:nucleic acid binding"/>
    <property type="evidence" value="ECO:0007669"/>
    <property type="project" value="InterPro"/>
</dbReference>
<accession>A0A3M6TI01</accession>
<organism evidence="3 4">
    <name type="scientific">Pocillopora damicornis</name>
    <name type="common">Cauliflower coral</name>
    <name type="synonym">Millepora damicornis</name>
    <dbReference type="NCBI Taxonomy" id="46731"/>
    <lineage>
        <taxon>Eukaryota</taxon>
        <taxon>Metazoa</taxon>
        <taxon>Cnidaria</taxon>
        <taxon>Anthozoa</taxon>
        <taxon>Hexacorallia</taxon>
        <taxon>Scleractinia</taxon>
        <taxon>Astrocoeniina</taxon>
        <taxon>Pocilloporidae</taxon>
        <taxon>Pocillopora</taxon>
    </lineage>
</organism>
<dbReference type="EMBL" id="RCHS01003537">
    <property type="protein sequence ID" value="RMX41025.1"/>
    <property type="molecule type" value="Genomic_DNA"/>
</dbReference>
<dbReference type="Pfam" id="PF18701">
    <property type="entry name" value="DUF5641"/>
    <property type="match status" value="1"/>
</dbReference>
<keyword evidence="4" id="KW-1185">Reference proteome</keyword>
<dbReference type="PANTHER" id="PTHR47331">
    <property type="entry name" value="PHD-TYPE DOMAIN-CONTAINING PROTEIN"/>
    <property type="match status" value="1"/>
</dbReference>
<keyword evidence="1" id="KW-0175">Coiled coil</keyword>
<dbReference type="InterPro" id="IPR043502">
    <property type="entry name" value="DNA/RNA_pol_sf"/>
</dbReference>
<dbReference type="SUPFAM" id="SSF56672">
    <property type="entry name" value="DNA/RNA polymerases"/>
    <property type="match status" value="1"/>
</dbReference>
<dbReference type="InterPro" id="IPR001584">
    <property type="entry name" value="Integrase_cat-core"/>
</dbReference>
<evidence type="ECO:0000256" key="1">
    <source>
        <dbReference type="SAM" id="Coils"/>
    </source>
</evidence>
<dbReference type="SUPFAM" id="SSF53098">
    <property type="entry name" value="Ribonuclease H-like"/>
    <property type="match status" value="1"/>
</dbReference>
<dbReference type="InterPro" id="IPR036397">
    <property type="entry name" value="RNaseH_sf"/>
</dbReference>
<dbReference type="OrthoDB" id="5969974at2759"/>
<dbReference type="PROSITE" id="PS50994">
    <property type="entry name" value="INTEGRASE"/>
    <property type="match status" value="1"/>
</dbReference>
<evidence type="ECO:0000313" key="4">
    <source>
        <dbReference type="Proteomes" id="UP000275408"/>
    </source>
</evidence>
<dbReference type="InterPro" id="IPR040676">
    <property type="entry name" value="DUF5641"/>
</dbReference>
<gene>
    <name evidence="3" type="ORF">pdam_00011563</name>
</gene>
<dbReference type="InterPro" id="IPR008042">
    <property type="entry name" value="Retrotrans_Pao"/>
</dbReference>
<dbReference type="Proteomes" id="UP000275408">
    <property type="component" value="Unassembled WGS sequence"/>
</dbReference>
<evidence type="ECO:0000259" key="2">
    <source>
        <dbReference type="PROSITE" id="PS50994"/>
    </source>
</evidence>
<dbReference type="GO" id="GO:0015074">
    <property type="term" value="P:DNA integration"/>
    <property type="evidence" value="ECO:0007669"/>
    <property type="project" value="InterPro"/>
</dbReference>
<name>A0A3M6TI01_POCDA</name>
<feature type="domain" description="Integrase catalytic" evidence="2">
    <location>
        <begin position="1498"/>
        <end position="1688"/>
    </location>
</feature>
<feature type="coiled-coil region" evidence="1">
    <location>
        <begin position="1577"/>
        <end position="1604"/>
    </location>
</feature>
<reference evidence="3 4" key="1">
    <citation type="journal article" date="2018" name="Sci. Rep.">
        <title>Comparative analysis of the Pocillopora damicornis genome highlights role of immune system in coral evolution.</title>
        <authorList>
            <person name="Cunning R."/>
            <person name="Bay R.A."/>
            <person name="Gillette P."/>
            <person name="Baker A.C."/>
            <person name="Traylor-Knowles N."/>
        </authorList>
    </citation>
    <scope>NUCLEOTIDE SEQUENCE [LARGE SCALE GENOMIC DNA]</scope>
    <source>
        <strain evidence="3">RSMAS</strain>
        <tissue evidence="3">Whole animal</tissue>
    </source>
</reference>
<evidence type="ECO:0000313" key="3">
    <source>
        <dbReference type="EMBL" id="RMX41025.1"/>
    </source>
</evidence>
<dbReference type="Gene3D" id="1.10.340.70">
    <property type="match status" value="1"/>
</dbReference>
<dbReference type="InterPro" id="IPR012337">
    <property type="entry name" value="RNaseH-like_sf"/>
</dbReference>
<comment type="caution">
    <text evidence="3">The sequence shown here is derived from an EMBL/GenBank/DDBJ whole genome shotgun (WGS) entry which is preliminary data.</text>
</comment>
<dbReference type="PANTHER" id="PTHR47331:SF5">
    <property type="entry name" value="RIBONUCLEASE H"/>
    <property type="match status" value="1"/>
</dbReference>
<dbReference type="Gene3D" id="3.30.420.10">
    <property type="entry name" value="Ribonuclease H-like superfamily/Ribonuclease H"/>
    <property type="match status" value="1"/>
</dbReference>
<sequence length="1819" mass="207122">MEGDKEEDLQGKTEFPDEEKLCTWREVDMDLDTICSSPRAISPLTGLLAQETHMDVRKRIPTERGRQFEIQKLKENRKTALANLTKQINLVSPLLTDFENEKQVRTEVVHLDQLFVKVQEAHDAYLKALDDDDEIKLALEWFGTRDKDVLQLKQRIIGFLDDADKLRGGLRDTHSVKSKSSRRSRHSLSSATSARLRLIEAKAKAAALEVKASFLKEKQALKMATEELELRQQIAEAKAEEKTYEKFEKEQNIDGMNENLEDVEVKLTSTTISPGVQSNDQATLRVPSVKFQSSAIVGSTTTPVTTPALVSAASMNPTARPFVPKSVPIKEEEYKDKYETPTDYKPPHVKRECTCSFGKDSSSVDGTGLDQNYLDIQRKQAELSEMIVTQQARSLLPSHKPPMFSGDVMSYPAFITAFETLIESKVDDSNERLYYLDQYTSGKAKELIKGCLQMKGEDSYKEARRLLTLPLTPSLLNESSLMNQCVRNDSNRSKLLLTTMHGTQEVDTKAVDGLMASHFQENDVIVPLPRTYVRQRIPADRDEIPRPEELQGWSHLQMVRKHVPPYMEDVEIGLLIGLNCPSAVRPRDIVCGNENEPYAVRSLLGWHVNGPVNQKSSKQVHCNRIQILKSNTENNVNGYIIAETEIKERLTPQVVSRMFEMDFAEREHGVALSREDRQFLKIVEDGIHHRDDMHYEMPLPFREKNVQLPNNRPQAEQRLHGLKKRLQGDARYRADYVRFMTEIIEKGYARKVKVEELPHQEGKAWYLPHHGVYHPKKPGSIRVVFDCSARYQGESLNGHLLQGPDLTNKLTGVLTRFREEKVAFMADIEKMFFQVKVPREDQNFLRFLWWPNGDLTQEPQEYCMTVHLFGAGSSPGCSNFALKRTAEDGEREFGAKAAETLRKNFYVDDALSSVPTEKDAVELVQAVKEMCAKGGFKLTKFVSNSRKVMMSVPAEDRAKEIKGLDLGSDKLPIERALGVEWCIESDAFKFRIELKDKPCTRRGILATISSIFDPLGLIAPVVLVGKQILQEICHGKDWDEPIEGEVLAKWGRWRSQLPLLEQLNIPRNFQPPDFGSIATAQLHNMSDASQVGYGQCSYLRLVDENGRIHCSLVMGKARVAPLKTVTIPRLELTAATVSVRVASMLKEELDYGGLQDFYWTDSKVVLGFINNESRRFQVYVANRVQFIRDHTSPDQWRYVESGSNPADEASRGMNAKEFMQRSQWIKGPDFLWQTEDHWPQQDSYEKEVDHNSPDVKGVTANATVIEEHENMLSRFKGFSKWQVLKGAVALCMEYKRRLKMRASKADKRHVTVDGPQVNGRSRECEGCPATSFMVRDLEQAETEILKLVQANYFDKEIKILKDFQTQTGSVPKDRHHDKERKAVLKKSSSLNALDPYLDASGMLRVGGRIKKANLSDSLKNPVILPKAGHITELVLRHAHEKTHHSGRGLTLNELRSSGYWIINGNAAVRHFISKCVTCRHLRGTFGEQKMANLPSSRVEPAPQFSYCAVDYFGPWYVKEGRKEVKRYGALFTCLASRAVHIEVAHSMETDSFLQALRRFTCRRGPIRELRSDQGTNFVGAENELKAALREMDDEKIKAELLKENIDWIRNPATASNFGGVWERQIRSVRNIMAALMKQHGHSLNDESLRTLLCEAEAVVNSRPLTTETLSDPLSPLPLSPSTLLTGKTKLILPPPGKFQREDTYCKRRWRRVQHIANEFWNRWSKEYLQILQLRQKWTHKRRNFTEGDIVLLKDNNSCRNKWPMAKVLTTRRDDEGQVRSVTVQTGTGSVLDRPVNKLVLLLESPKDRPGIPDEEPEEL</sequence>
<dbReference type="Pfam" id="PF05380">
    <property type="entry name" value="Peptidase_A17"/>
    <property type="match status" value="1"/>
</dbReference>